<dbReference type="GO" id="GO:0005886">
    <property type="term" value="C:plasma membrane"/>
    <property type="evidence" value="ECO:0007669"/>
    <property type="project" value="UniProtKB-SubCell"/>
</dbReference>
<dbReference type="Gene3D" id="1.10.760.10">
    <property type="entry name" value="Cytochrome c-like domain"/>
    <property type="match status" value="2"/>
</dbReference>
<evidence type="ECO:0000256" key="16">
    <source>
        <dbReference type="ARBA" id="ARBA00023004"/>
    </source>
</evidence>
<evidence type="ECO:0000256" key="1">
    <source>
        <dbReference type="ARBA" id="ARBA00004533"/>
    </source>
</evidence>
<feature type="binding site" description="axial binding residue" evidence="20">
    <location>
        <position position="156"/>
    </location>
    <ligand>
        <name>heme c</name>
        <dbReference type="ChEBI" id="CHEBI:61717"/>
        <label>1</label>
    </ligand>
    <ligandPart>
        <name>Fe</name>
        <dbReference type="ChEBI" id="CHEBI:18248"/>
    </ligandPart>
</feature>
<keyword evidence="12" id="KW-0375">Hydrogen ion transport</keyword>
<evidence type="ECO:0000256" key="12">
    <source>
        <dbReference type="ARBA" id="ARBA00022781"/>
    </source>
</evidence>
<dbReference type="InterPro" id="IPR032858">
    <property type="entry name" value="CcoP_N"/>
</dbReference>
<dbReference type="InterPro" id="IPR036909">
    <property type="entry name" value="Cyt_c-like_dom_sf"/>
</dbReference>
<dbReference type="PANTHER" id="PTHR33751:SF1">
    <property type="entry name" value="CBB3-TYPE CYTOCHROME C OXIDASE SUBUNIT FIXP"/>
    <property type="match status" value="1"/>
</dbReference>
<keyword evidence="18 22" id="KW-0472">Membrane</keyword>
<feature type="binding site" description="axial binding residue" evidence="20">
    <location>
        <position position="270"/>
    </location>
    <ligand>
        <name>heme c</name>
        <dbReference type="ChEBI" id="CHEBI:61717"/>
        <label>1</label>
    </ligand>
    <ligandPart>
        <name>Fe</name>
        <dbReference type="ChEBI" id="CHEBI:18248"/>
    </ligandPart>
</feature>
<evidence type="ECO:0000256" key="2">
    <source>
        <dbReference type="ARBA" id="ARBA00004673"/>
    </source>
</evidence>
<evidence type="ECO:0000256" key="8">
    <source>
        <dbReference type="ARBA" id="ARBA00022660"/>
    </source>
</evidence>
<dbReference type="Gene3D" id="6.10.280.130">
    <property type="match status" value="1"/>
</dbReference>
<dbReference type="EMBL" id="HG799291">
    <property type="protein sequence ID" value="CDL72898.1"/>
    <property type="molecule type" value="Genomic_DNA"/>
</dbReference>
<feature type="binding site" description="axial binding residue" evidence="20">
    <location>
        <position position="233"/>
    </location>
    <ligand>
        <name>heme c</name>
        <dbReference type="ChEBI" id="CHEBI:61717"/>
        <label>2</label>
    </ligand>
    <ligandPart>
        <name>Fe</name>
        <dbReference type="ChEBI" id="CHEBI:18248"/>
    </ligandPart>
</feature>
<dbReference type="GO" id="GO:0005506">
    <property type="term" value="F:iron ion binding"/>
    <property type="evidence" value="ECO:0007669"/>
    <property type="project" value="InterPro"/>
</dbReference>
<organism evidence="24">
    <name type="scientific">uncultured Campylobacterota bacterium</name>
    <dbReference type="NCBI Taxonomy" id="120858"/>
    <lineage>
        <taxon>Bacteria</taxon>
        <taxon>Pseudomonadati</taxon>
        <taxon>Campylobacterota</taxon>
        <taxon>environmental samples</taxon>
    </lineage>
</organism>
<keyword evidence="11" id="KW-0677">Repeat</keyword>
<dbReference type="PROSITE" id="PS51007">
    <property type="entry name" value="CYTC"/>
    <property type="match status" value="1"/>
</dbReference>
<proteinExistence type="inferred from homology"/>
<keyword evidence="14 22" id="KW-1133">Transmembrane helix</keyword>
<dbReference type="AlphaFoldDB" id="W1IA38"/>
<dbReference type="GO" id="GO:0020037">
    <property type="term" value="F:heme binding"/>
    <property type="evidence" value="ECO:0007669"/>
    <property type="project" value="InterPro"/>
</dbReference>
<feature type="non-terminal residue" evidence="24">
    <location>
        <position position="295"/>
    </location>
</feature>
<feature type="transmembrane region" description="Helical" evidence="22">
    <location>
        <begin position="86"/>
        <end position="104"/>
    </location>
</feature>
<feature type="domain" description="Cytochrome c" evidence="23">
    <location>
        <begin position="139"/>
        <end position="293"/>
    </location>
</feature>
<dbReference type="InterPro" id="IPR050597">
    <property type="entry name" value="Cytochrome_c_Oxidase_Subunit"/>
</dbReference>
<keyword evidence="4" id="KW-0813">Transport</keyword>
<comment type="subcellular location">
    <subcellularLocation>
        <location evidence="1">Cell inner membrane</location>
    </subcellularLocation>
</comment>
<evidence type="ECO:0000259" key="23">
    <source>
        <dbReference type="PROSITE" id="PS51007"/>
    </source>
</evidence>
<dbReference type="InterPro" id="IPR038414">
    <property type="entry name" value="CcoP_N_sf"/>
</dbReference>
<dbReference type="PIRSF" id="PIRSF000006">
    <property type="entry name" value="Cbb3-Cox_fixP"/>
    <property type="match status" value="1"/>
</dbReference>
<dbReference type="GO" id="GO:1902600">
    <property type="term" value="P:proton transmembrane transport"/>
    <property type="evidence" value="ECO:0007669"/>
    <property type="project" value="UniProtKB-KW"/>
</dbReference>
<keyword evidence="13" id="KW-0249">Electron transport</keyword>
<gene>
    <name evidence="24" type="primary">cooP</name>
</gene>
<dbReference type="PRINTS" id="PR00605">
    <property type="entry name" value="CYTCHROMECIC"/>
</dbReference>
<evidence type="ECO:0000256" key="3">
    <source>
        <dbReference type="ARBA" id="ARBA00006113"/>
    </source>
</evidence>
<evidence type="ECO:0000256" key="7">
    <source>
        <dbReference type="ARBA" id="ARBA00022617"/>
    </source>
</evidence>
<evidence type="ECO:0000256" key="19">
    <source>
        <dbReference type="ARBA" id="ARBA00029635"/>
    </source>
</evidence>
<feature type="binding site" description="covalent" evidence="21">
    <location>
        <position position="152"/>
    </location>
    <ligand>
        <name>heme c</name>
        <dbReference type="ChEBI" id="CHEBI:61717"/>
        <label>1</label>
    </ligand>
</feature>
<feature type="binding site" description="covalent" evidence="21">
    <location>
        <position position="232"/>
    </location>
    <ligand>
        <name>heme c</name>
        <dbReference type="ChEBI" id="CHEBI:61717"/>
        <label>2</label>
    </ligand>
</feature>
<feature type="binding site" description="axial binding residue" evidence="20">
    <location>
        <position position="197"/>
    </location>
    <ligand>
        <name>heme c</name>
        <dbReference type="ChEBI" id="CHEBI:61717"/>
        <label>2</label>
    </ligand>
    <ligandPart>
        <name>Fe</name>
        <dbReference type="ChEBI" id="CHEBI:18248"/>
    </ligandPart>
</feature>
<keyword evidence="5" id="KW-1003">Cell membrane</keyword>
<keyword evidence="9 22" id="KW-0812">Transmembrane</keyword>
<evidence type="ECO:0000256" key="6">
    <source>
        <dbReference type="ARBA" id="ARBA00022519"/>
    </source>
</evidence>
<evidence type="ECO:0000256" key="4">
    <source>
        <dbReference type="ARBA" id="ARBA00022448"/>
    </source>
</evidence>
<evidence type="ECO:0000256" key="17">
    <source>
        <dbReference type="ARBA" id="ARBA00023065"/>
    </source>
</evidence>
<name>W1IA38_9BACT</name>
<dbReference type="InterPro" id="IPR004678">
    <property type="entry name" value="Cyt_c_oxidase_cbb3_su3"/>
</dbReference>
<dbReference type="Pfam" id="PF13442">
    <property type="entry name" value="Cytochrome_CBB3"/>
    <property type="match status" value="2"/>
</dbReference>
<protein>
    <recommendedName>
        <fullName evidence="19">Cytochrome c oxidase subunit III</fullName>
    </recommendedName>
</protein>
<comment type="pathway">
    <text evidence="2">Energy metabolism; oxidative phosphorylation.</text>
</comment>
<evidence type="ECO:0000256" key="21">
    <source>
        <dbReference type="PIRSR" id="PIRSR000006-2"/>
    </source>
</evidence>
<sequence>MKKMVIGGIILVVALMIGTYFVAGDAFQSDDYINTLTMIGAFAIIAITVATALKYVNQIKNDTATGELADESWDGIGEFKNPIPSGWGILFIGTIIWMVWYWFFGYPTTQFSQIGQYNEEVLENNAKFAKTWKNPSDDTLVAMGESVFLVQCAPCHGVDAEGINGKAQDLTHRLSKEQVLYAIKNGSNHFGYTMGAMPPGMASGEGAEKIATWVSGGMKGTAPAEFAACSSCHGADGKGMNGMAANIAEYDDTLISKVLEHGKKGAIGTMPSFKGRLNETQEKALAHFLRSLKGE</sequence>
<evidence type="ECO:0000256" key="22">
    <source>
        <dbReference type="SAM" id="Phobius"/>
    </source>
</evidence>
<dbReference type="GO" id="GO:0016491">
    <property type="term" value="F:oxidoreductase activity"/>
    <property type="evidence" value="ECO:0007669"/>
    <property type="project" value="UniProtKB-KW"/>
</dbReference>
<evidence type="ECO:0000256" key="18">
    <source>
        <dbReference type="ARBA" id="ARBA00023136"/>
    </source>
</evidence>
<keyword evidence="7 21" id="KW-0349">Heme</keyword>
<comment type="cofactor">
    <cofactor evidence="21">
        <name>heme c</name>
        <dbReference type="ChEBI" id="CHEBI:61717"/>
    </cofactor>
    <text evidence="21">Binds 2 heme C groups per subunit.</text>
</comment>
<keyword evidence="10 20" id="KW-0479">Metal-binding</keyword>
<dbReference type="InterPro" id="IPR009056">
    <property type="entry name" value="Cyt_c-like_dom"/>
</dbReference>
<evidence type="ECO:0000256" key="5">
    <source>
        <dbReference type="ARBA" id="ARBA00022475"/>
    </source>
</evidence>
<dbReference type="UniPathway" id="UPA00705"/>
<keyword evidence="8" id="KW-0679">Respiratory chain</keyword>
<accession>W1IA38</accession>
<evidence type="ECO:0000256" key="11">
    <source>
        <dbReference type="ARBA" id="ARBA00022737"/>
    </source>
</evidence>
<evidence type="ECO:0000313" key="24">
    <source>
        <dbReference type="EMBL" id="CDL72898.1"/>
    </source>
</evidence>
<keyword evidence="6" id="KW-0997">Cell inner membrane</keyword>
<keyword evidence="16 20" id="KW-0408">Iron</keyword>
<feature type="binding site" description="covalent" evidence="21">
    <location>
        <position position="155"/>
    </location>
    <ligand>
        <name>heme c</name>
        <dbReference type="ChEBI" id="CHEBI:61717"/>
        <label>1</label>
    </ligand>
</feature>
<evidence type="ECO:0000256" key="10">
    <source>
        <dbReference type="ARBA" id="ARBA00022723"/>
    </source>
</evidence>
<dbReference type="GO" id="GO:0009055">
    <property type="term" value="F:electron transfer activity"/>
    <property type="evidence" value="ECO:0007669"/>
    <property type="project" value="InterPro"/>
</dbReference>
<dbReference type="SUPFAM" id="SSF46626">
    <property type="entry name" value="Cytochrome c"/>
    <property type="match status" value="2"/>
</dbReference>
<dbReference type="PANTHER" id="PTHR33751">
    <property type="entry name" value="CBB3-TYPE CYTOCHROME C OXIDASE SUBUNIT FIXP"/>
    <property type="match status" value="1"/>
</dbReference>
<feature type="non-terminal residue" evidence="24">
    <location>
        <position position="1"/>
    </location>
</feature>
<dbReference type="InterPro" id="IPR008168">
    <property type="entry name" value="Cyt_C_IC"/>
</dbReference>
<evidence type="ECO:0000256" key="13">
    <source>
        <dbReference type="ARBA" id="ARBA00022982"/>
    </source>
</evidence>
<dbReference type="GO" id="GO:0006119">
    <property type="term" value="P:oxidative phosphorylation"/>
    <property type="evidence" value="ECO:0007669"/>
    <property type="project" value="UniProtKB-UniPathway"/>
</dbReference>
<evidence type="ECO:0000256" key="20">
    <source>
        <dbReference type="PIRSR" id="PIRSR000006-1"/>
    </source>
</evidence>
<reference evidence="24" key="1">
    <citation type="submission" date="2013-11" db="EMBL/GenBank/DDBJ databases">
        <title>The gill chamber epibiosis of deep-sea shrimp Rimicaris exoculata: an in-depth metagenomic investigation and discovery of Zetaproteobacteria.</title>
        <authorList>
            <person name="Jan C."/>
            <person name="Petersen J.M."/>
            <person name="Werner J."/>
            <person name="Teeling H."/>
            <person name="Huang S."/>
            <person name="Glockner F.O."/>
            <person name="Golyshina O.V."/>
            <person name="Dubilier N."/>
            <person name="Golyshin P.N."/>
            <person name="Jebbar M."/>
            <person name="Cambon-Bonavita M.-A."/>
        </authorList>
    </citation>
    <scope>NUCLEOTIDE SEQUENCE</scope>
</reference>
<keyword evidence="17" id="KW-0406">Ion transport</keyword>
<keyword evidence="15" id="KW-0560">Oxidoreductase</keyword>
<comment type="similarity">
    <text evidence="3">Belongs to the CcoP / FixP family.</text>
</comment>
<dbReference type="Pfam" id="PF14715">
    <property type="entry name" value="FixP_N"/>
    <property type="match status" value="1"/>
</dbReference>
<evidence type="ECO:0000256" key="15">
    <source>
        <dbReference type="ARBA" id="ARBA00023002"/>
    </source>
</evidence>
<feature type="binding site" description="covalent" evidence="21">
    <location>
        <position position="229"/>
    </location>
    <ligand>
        <name>heme c</name>
        <dbReference type="ChEBI" id="CHEBI:61717"/>
        <label>2</label>
    </ligand>
</feature>
<feature type="transmembrane region" description="Helical" evidence="22">
    <location>
        <begin position="33"/>
        <end position="53"/>
    </location>
</feature>
<evidence type="ECO:0000256" key="14">
    <source>
        <dbReference type="ARBA" id="ARBA00022989"/>
    </source>
</evidence>
<evidence type="ECO:0000256" key="9">
    <source>
        <dbReference type="ARBA" id="ARBA00022692"/>
    </source>
</evidence>